<accession>A0A5B7F7T8</accession>
<gene>
    <name evidence="1" type="ORF">E2C01_036861</name>
</gene>
<evidence type="ECO:0000313" key="1">
    <source>
        <dbReference type="EMBL" id="MPC43221.1"/>
    </source>
</evidence>
<reference evidence="1 2" key="1">
    <citation type="submission" date="2019-05" db="EMBL/GenBank/DDBJ databases">
        <title>Another draft genome of Portunus trituberculatus and its Hox gene families provides insights of decapod evolution.</title>
        <authorList>
            <person name="Jeong J.-H."/>
            <person name="Song I."/>
            <person name="Kim S."/>
            <person name="Choi T."/>
            <person name="Kim D."/>
            <person name="Ryu S."/>
            <person name="Kim W."/>
        </authorList>
    </citation>
    <scope>NUCLEOTIDE SEQUENCE [LARGE SCALE GENOMIC DNA]</scope>
    <source>
        <tissue evidence="1">Muscle</tissue>
    </source>
</reference>
<dbReference type="EMBL" id="VSRR010005733">
    <property type="protein sequence ID" value="MPC43221.1"/>
    <property type="molecule type" value="Genomic_DNA"/>
</dbReference>
<protein>
    <submittedName>
        <fullName evidence="1">Uncharacterized protein</fullName>
    </submittedName>
</protein>
<evidence type="ECO:0000313" key="2">
    <source>
        <dbReference type="Proteomes" id="UP000324222"/>
    </source>
</evidence>
<dbReference type="Proteomes" id="UP000324222">
    <property type="component" value="Unassembled WGS sequence"/>
</dbReference>
<dbReference type="AlphaFoldDB" id="A0A5B7F7T8"/>
<sequence length="133" mass="14946">MRPIPAAGACTVHAPLNGSPPYRWHPLLPSPHNGANHPHQRCPPPVFSKWFPAPPLRLRQRGAPSLGGPVLQEKHPRLASKARMQIWSACSLCSTLHFIGRMSNSERLRVQVQAYVQEWNGKGHVVRNYKRSQ</sequence>
<keyword evidence="2" id="KW-1185">Reference proteome</keyword>
<proteinExistence type="predicted"/>
<name>A0A5B7F7T8_PORTR</name>
<comment type="caution">
    <text evidence="1">The sequence shown here is derived from an EMBL/GenBank/DDBJ whole genome shotgun (WGS) entry which is preliminary data.</text>
</comment>
<organism evidence="1 2">
    <name type="scientific">Portunus trituberculatus</name>
    <name type="common">Swimming crab</name>
    <name type="synonym">Neptunus trituberculatus</name>
    <dbReference type="NCBI Taxonomy" id="210409"/>
    <lineage>
        <taxon>Eukaryota</taxon>
        <taxon>Metazoa</taxon>
        <taxon>Ecdysozoa</taxon>
        <taxon>Arthropoda</taxon>
        <taxon>Crustacea</taxon>
        <taxon>Multicrustacea</taxon>
        <taxon>Malacostraca</taxon>
        <taxon>Eumalacostraca</taxon>
        <taxon>Eucarida</taxon>
        <taxon>Decapoda</taxon>
        <taxon>Pleocyemata</taxon>
        <taxon>Brachyura</taxon>
        <taxon>Eubrachyura</taxon>
        <taxon>Portunoidea</taxon>
        <taxon>Portunidae</taxon>
        <taxon>Portuninae</taxon>
        <taxon>Portunus</taxon>
    </lineage>
</organism>